<dbReference type="PANTHER" id="PTHR30086:SF20">
    <property type="entry name" value="ARGININE EXPORTER PROTEIN ARGO-RELATED"/>
    <property type="match status" value="1"/>
</dbReference>
<keyword evidence="5 6" id="KW-0472">Membrane</keyword>
<comment type="subcellular location">
    <subcellularLocation>
        <location evidence="1">Cell membrane</location>
        <topology evidence="1">Multi-pass membrane protein</topology>
    </subcellularLocation>
</comment>
<dbReference type="PANTHER" id="PTHR30086">
    <property type="entry name" value="ARGININE EXPORTER PROTEIN ARGO"/>
    <property type="match status" value="1"/>
</dbReference>
<accession>A0A9D2SBV6</accession>
<keyword evidence="3 6" id="KW-0812">Transmembrane</keyword>
<proteinExistence type="predicted"/>
<name>A0A9D2SBV6_9FIRM</name>
<dbReference type="GO" id="GO:0005886">
    <property type="term" value="C:plasma membrane"/>
    <property type="evidence" value="ECO:0007669"/>
    <property type="project" value="UniProtKB-SubCell"/>
</dbReference>
<feature type="transmembrane region" description="Helical" evidence="6">
    <location>
        <begin position="6"/>
        <end position="26"/>
    </location>
</feature>
<dbReference type="AlphaFoldDB" id="A0A9D2SBV6"/>
<protein>
    <submittedName>
        <fullName evidence="7">LysE family transporter</fullName>
    </submittedName>
</protein>
<dbReference type="Proteomes" id="UP000823921">
    <property type="component" value="Unassembled WGS sequence"/>
</dbReference>
<dbReference type="GO" id="GO:0015171">
    <property type="term" value="F:amino acid transmembrane transporter activity"/>
    <property type="evidence" value="ECO:0007669"/>
    <property type="project" value="TreeGrafter"/>
</dbReference>
<dbReference type="InterPro" id="IPR001123">
    <property type="entry name" value="LeuE-type"/>
</dbReference>
<keyword evidence="2" id="KW-1003">Cell membrane</keyword>
<comment type="caution">
    <text evidence="7">The sequence shown here is derived from an EMBL/GenBank/DDBJ whole genome shotgun (WGS) entry which is preliminary data.</text>
</comment>
<keyword evidence="4 6" id="KW-1133">Transmembrane helix</keyword>
<organism evidence="7 8">
    <name type="scientific">Candidatus Flavonifractor intestinigallinarum</name>
    <dbReference type="NCBI Taxonomy" id="2838586"/>
    <lineage>
        <taxon>Bacteria</taxon>
        <taxon>Bacillati</taxon>
        <taxon>Bacillota</taxon>
        <taxon>Clostridia</taxon>
        <taxon>Eubacteriales</taxon>
        <taxon>Oscillospiraceae</taxon>
        <taxon>Flavonifractor</taxon>
    </lineage>
</organism>
<evidence type="ECO:0000313" key="8">
    <source>
        <dbReference type="Proteomes" id="UP000823921"/>
    </source>
</evidence>
<evidence type="ECO:0000256" key="4">
    <source>
        <dbReference type="ARBA" id="ARBA00022989"/>
    </source>
</evidence>
<feature type="transmembrane region" description="Helical" evidence="6">
    <location>
        <begin position="68"/>
        <end position="89"/>
    </location>
</feature>
<dbReference type="EMBL" id="DWXO01000079">
    <property type="protein sequence ID" value="HJB80976.1"/>
    <property type="molecule type" value="Genomic_DNA"/>
</dbReference>
<reference evidence="7" key="2">
    <citation type="submission" date="2021-04" db="EMBL/GenBank/DDBJ databases">
        <authorList>
            <person name="Gilroy R."/>
        </authorList>
    </citation>
    <scope>NUCLEOTIDE SEQUENCE</scope>
    <source>
        <strain evidence="7">CHK192-8294</strain>
    </source>
</reference>
<evidence type="ECO:0000256" key="2">
    <source>
        <dbReference type="ARBA" id="ARBA00022475"/>
    </source>
</evidence>
<evidence type="ECO:0000256" key="5">
    <source>
        <dbReference type="ARBA" id="ARBA00023136"/>
    </source>
</evidence>
<evidence type="ECO:0000256" key="1">
    <source>
        <dbReference type="ARBA" id="ARBA00004651"/>
    </source>
</evidence>
<sequence>MPPYLTGLGIGLAYVAPIGMQNLFVINSALTQPRHKALLTALIVIFFDITLALACFFGIGALMERFTWLQMVILLVGGAIVIWIGISLLRDKPTMDQDVDVNISLPRVAAKACVVTWFNPQAILDGTMLFGGFRAGNPGGVSTQLILGSSTASFLWFFGITVVISLFSAKFNDKILRVINVVCGIIIIFYGGKLIWQFFQMVM</sequence>
<feature type="transmembrane region" description="Helical" evidence="6">
    <location>
        <begin position="175"/>
        <end position="196"/>
    </location>
</feature>
<reference evidence="7" key="1">
    <citation type="journal article" date="2021" name="PeerJ">
        <title>Extensive microbial diversity within the chicken gut microbiome revealed by metagenomics and culture.</title>
        <authorList>
            <person name="Gilroy R."/>
            <person name="Ravi A."/>
            <person name="Getino M."/>
            <person name="Pursley I."/>
            <person name="Horton D.L."/>
            <person name="Alikhan N.F."/>
            <person name="Baker D."/>
            <person name="Gharbi K."/>
            <person name="Hall N."/>
            <person name="Watson M."/>
            <person name="Adriaenssens E.M."/>
            <person name="Foster-Nyarko E."/>
            <person name="Jarju S."/>
            <person name="Secka A."/>
            <person name="Antonio M."/>
            <person name="Oren A."/>
            <person name="Chaudhuri R.R."/>
            <person name="La Ragione R."/>
            <person name="Hildebrand F."/>
            <person name="Pallen M.J."/>
        </authorList>
    </citation>
    <scope>NUCLEOTIDE SEQUENCE</scope>
    <source>
        <strain evidence="7">CHK192-8294</strain>
    </source>
</reference>
<evidence type="ECO:0000313" key="7">
    <source>
        <dbReference type="EMBL" id="HJB80976.1"/>
    </source>
</evidence>
<dbReference type="Pfam" id="PF01810">
    <property type="entry name" value="LysE"/>
    <property type="match status" value="1"/>
</dbReference>
<gene>
    <name evidence="7" type="ORF">H9712_08320</name>
</gene>
<feature type="transmembrane region" description="Helical" evidence="6">
    <location>
        <begin position="145"/>
        <end position="169"/>
    </location>
</feature>
<evidence type="ECO:0000256" key="3">
    <source>
        <dbReference type="ARBA" id="ARBA00022692"/>
    </source>
</evidence>
<feature type="transmembrane region" description="Helical" evidence="6">
    <location>
        <begin position="38"/>
        <end position="62"/>
    </location>
</feature>
<evidence type="ECO:0000256" key="6">
    <source>
        <dbReference type="SAM" id="Phobius"/>
    </source>
</evidence>